<sequence length="526" mass="59792">MADGVGCFGKTQKKNEKSLKKERLRNSKILLGDIRDIHPSVRRLYELGLPENLSKCGSFFAPFESTPEEFDKLRFQRQTFPQWKVQREFQKLHYRQRLRLKKRKIYILPIGPFPSFVLKKILGLASSLFELLSNFVSVFYAGFSVEMLEVKDLGEIPCQTRVHPGTGKLQILVGDVLSYLKEHRPRDGFCIIGISWQDLYPGDEWNFVLGEASSEDGCAAISFGHYEPKPSEKLSTLRTLTNDKANYKASHKANHDEMLEGNAAKSQNFDSNKLESSSSVEKKCVNNPHLTRNENGIIDDKIDNDNLIKHSKKDVDYVSSKKKKETDDFGNLHGQESNTSTRHRFINSKGISSFVKNSLNDLPIDGNINDSGEKSSGQKECSDLENNSGRTEKIDVFEIWKFFRVVSHELGHIFGITHCSYFSCAMNESTTIAEAVNQPLFMCPVCLRKIQKAVGFGVVERYSRLQHFLETLHSDLLQGLRGKHDNNSDHIPGAERNDIDNSFGRELEKLSKAVDWIDSVLNFLKD</sequence>
<keyword evidence="3" id="KW-0479">Metal-binding</keyword>
<feature type="compositionally biased region" description="Polar residues" evidence="7">
    <location>
        <begin position="264"/>
        <end position="279"/>
    </location>
</feature>
<gene>
    <name evidence="9" type="primary">LOC116286771</name>
</gene>
<dbReference type="PANTHER" id="PTHR15910:SF1">
    <property type="entry name" value="ARCHAEMETZINCIN-2"/>
    <property type="match status" value="1"/>
</dbReference>
<dbReference type="CDD" id="cd11375">
    <property type="entry name" value="Peptidase_M54"/>
    <property type="match status" value="1"/>
</dbReference>
<dbReference type="KEGG" id="aten:116286771"/>
<evidence type="ECO:0000256" key="7">
    <source>
        <dbReference type="SAM" id="MobiDB-lite"/>
    </source>
</evidence>
<evidence type="ECO:0000256" key="1">
    <source>
        <dbReference type="ARBA" id="ARBA00001947"/>
    </source>
</evidence>
<dbReference type="AlphaFoldDB" id="A0A6P8H1D5"/>
<dbReference type="GO" id="GO:0008237">
    <property type="term" value="F:metallopeptidase activity"/>
    <property type="evidence" value="ECO:0007669"/>
    <property type="project" value="UniProtKB-KW"/>
</dbReference>
<keyword evidence="5" id="KW-0862">Zinc</keyword>
<keyword evidence="2" id="KW-0645">Protease</keyword>
<dbReference type="InterPro" id="IPR012962">
    <property type="entry name" value="Pept_M54_archaemetzincn"/>
</dbReference>
<keyword evidence="8" id="KW-1185">Reference proteome</keyword>
<keyword evidence="6" id="KW-0482">Metalloprotease</keyword>
<dbReference type="SUPFAM" id="SSF55486">
    <property type="entry name" value="Metalloproteases ('zincins'), catalytic domain"/>
    <property type="match status" value="1"/>
</dbReference>
<dbReference type="Proteomes" id="UP000515163">
    <property type="component" value="Unplaced"/>
</dbReference>
<dbReference type="Pfam" id="PF07998">
    <property type="entry name" value="Peptidase_M54"/>
    <property type="match status" value="1"/>
</dbReference>
<evidence type="ECO:0000256" key="5">
    <source>
        <dbReference type="ARBA" id="ARBA00022833"/>
    </source>
</evidence>
<comment type="cofactor">
    <cofactor evidence="1">
        <name>Zn(2+)</name>
        <dbReference type="ChEBI" id="CHEBI:29105"/>
    </cofactor>
</comment>
<keyword evidence="4" id="KW-0378">Hydrolase</keyword>
<evidence type="ECO:0000313" key="8">
    <source>
        <dbReference type="Proteomes" id="UP000515163"/>
    </source>
</evidence>
<organism evidence="8 9">
    <name type="scientific">Actinia tenebrosa</name>
    <name type="common">Australian red waratah sea anemone</name>
    <dbReference type="NCBI Taxonomy" id="6105"/>
    <lineage>
        <taxon>Eukaryota</taxon>
        <taxon>Metazoa</taxon>
        <taxon>Cnidaria</taxon>
        <taxon>Anthozoa</taxon>
        <taxon>Hexacorallia</taxon>
        <taxon>Actiniaria</taxon>
        <taxon>Actiniidae</taxon>
        <taxon>Actinia</taxon>
    </lineage>
</organism>
<evidence type="ECO:0000256" key="3">
    <source>
        <dbReference type="ARBA" id="ARBA00022723"/>
    </source>
</evidence>
<proteinExistence type="predicted"/>
<feature type="region of interest" description="Disordered" evidence="7">
    <location>
        <begin position="365"/>
        <end position="386"/>
    </location>
</feature>
<evidence type="ECO:0000256" key="4">
    <source>
        <dbReference type="ARBA" id="ARBA00022801"/>
    </source>
</evidence>
<protein>
    <submittedName>
        <fullName evidence="9">Archaemetzincin-2-like isoform X1</fullName>
    </submittedName>
</protein>
<dbReference type="GO" id="GO:0006508">
    <property type="term" value="P:proteolysis"/>
    <property type="evidence" value="ECO:0007669"/>
    <property type="project" value="UniProtKB-KW"/>
</dbReference>
<feature type="compositionally biased region" description="Basic and acidic residues" evidence="7">
    <location>
        <begin position="371"/>
        <end position="382"/>
    </location>
</feature>
<reference evidence="9" key="1">
    <citation type="submission" date="2025-08" db="UniProtKB">
        <authorList>
            <consortium name="RefSeq"/>
        </authorList>
    </citation>
    <scope>IDENTIFICATION</scope>
    <source>
        <tissue evidence="9">Tentacle</tissue>
    </source>
</reference>
<dbReference type="OrthoDB" id="2365600at2759"/>
<dbReference type="InterPro" id="IPR024079">
    <property type="entry name" value="MetalloPept_cat_dom_sf"/>
</dbReference>
<dbReference type="RefSeq" id="XP_031549206.1">
    <property type="nucleotide sequence ID" value="XM_031693346.1"/>
</dbReference>
<dbReference type="GO" id="GO:0046872">
    <property type="term" value="F:metal ion binding"/>
    <property type="evidence" value="ECO:0007669"/>
    <property type="project" value="UniProtKB-KW"/>
</dbReference>
<dbReference type="Gene3D" id="3.40.390.10">
    <property type="entry name" value="Collagenase (Catalytic Domain)"/>
    <property type="match status" value="2"/>
</dbReference>
<evidence type="ECO:0000313" key="9">
    <source>
        <dbReference type="RefSeq" id="XP_031549206.1"/>
    </source>
</evidence>
<feature type="region of interest" description="Disordered" evidence="7">
    <location>
        <begin position="262"/>
        <end position="282"/>
    </location>
</feature>
<accession>A0A6P8H1D5</accession>
<evidence type="ECO:0000256" key="2">
    <source>
        <dbReference type="ARBA" id="ARBA00022670"/>
    </source>
</evidence>
<dbReference type="GeneID" id="116286771"/>
<dbReference type="InParanoid" id="A0A6P8H1D5"/>
<dbReference type="PANTHER" id="PTHR15910">
    <property type="entry name" value="ARCHAEMETZINCIN"/>
    <property type="match status" value="1"/>
</dbReference>
<name>A0A6P8H1D5_ACTTE</name>
<evidence type="ECO:0000256" key="6">
    <source>
        <dbReference type="ARBA" id="ARBA00023049"/>
    </source>
</evidence>
<dbReference type="FunCoup" id="A0A6P8H1D5">
    <property type="interactions" value="197"/>
</dbReference>